<feature type="region of interest" description="Disordered" evidence="1">
    <location>
        <begin position="288"/>
        <end position="317"/>
    </location>
</feature>
<evidence type="ECO:0000313" key="2">
    <source>
        <dbReference type="EMBL" id="KLU88565.1"/>
    </source>
</evidence>
<dbReference type="EMBL" id="GL876971">
    <property type="protein sequence ID" value="KLU88565.1"/>
    <property type="molecule type" value="Genomic_DNA"/>
</dbReference>
<protein>
    <submittedName>
        <fullName evidence="2 3">Uncharacterized protein</fullName>
    </submittedName>
</protein>
<dbReference type="Proteomes" id="UP000011715">
    <property type="component" value="Unassembled WGS sequence"/>
</dbReference>
<sequence length="317" mass="35151">MEADLTYLTYAGLFTYCLHVSADTVLHILRRFDIAAHSSVKAPLASMRLKYHIYHQVESASILNPDEIKKRQNKASRCYVSQCVCVCVCMRALSLRALVVTLCCVRVAVVLYTAQTNRHSHCTRLSRGTLEGPRWARAWDSRTRNVYTNPRLGQRIAHRSGIWHWPGSDTENGVTGQAERWAWVSGTRHQVVETETLREGFRRGFPDTLTPLDGKVGLGPEGNKGKDSRRTTTVRSVICAQSAPSHDNTPNRRMGTTSQPGLGASDGQCWGGSTAGFAWCPPELSRHVGGQTAGRPREEKLGSRADSTVIRAHVRTK</sequence>
<reference evidence="3" key="5">
    <citation type="submission" date="2015-06" db="UniProtKB">
        <authorList>
            <consortium name="EnsemblFungi"/>
        </authorList>
    </citation>
    <scope>IDENTIFICATION</scope>
    <source>
        <strain evidence="3">ATCC 64411</strain>
    </source>
</reference>
<dbReference type="EMBL" id="ADBL01001832">
    <property type="status" value="NOT_ANNOTATED_CDS"/>
    <property type="molecule type" value="Genomic_DNA"/>
</dbReference>
<feature type="region of interest" description="Disordered" evidence="1">
    <location>
        <begin position="203"/>
        <end position="268"/>
    </location>
</feature>
<evidence type="ECO:0000256" key="1">
    <source>
        <dbReference type="SAM" id="MobiDB-lite"/>
    </source>
</evidence>
<keyword evidence="4" id="KW-1185">Reference proteome</keyword>
<accession>A0A0C4E4Z3</accession>
<dbReference type="VEuPathDB" id="FungiDB:MAPG_07550"/>
<reference evidence="3" key="4">
    <citation type="journal article" date="2015" name="G3 (Bethesda)">
        <title>Genome sequences of three phytopathogenic species of the Magnaporthaceae family of fungi.</title>
        <authorList>
            <person name="Okagaki L.H."/>
            <person name="Nunes C.C."/>
            <person name="Sailsbery J."/>
            <person name="Clay B."/>
            <person name="Brown D."/>
            <person name="John T."/>
            <person name="Oh Y."/>
            <person name="Young N."/>
            <person name="Fitzgerald M."/>
            <person name="Haas B.J."/>
            <person name="Zeng Q."/>
            <person name="Young S."/>
            <person name="Adiconis X."/>
            <person name="Fan L."/>
            <person name="Levin J.Z."/>
            <person name="Mitchell T.K."/>
            <person name="Okubara P.A."/>
            <person name="Farman M.L."/>
            <person name="Kohn L.M."/>
            <person name="Birren B."/>
            <person name="Ma L.-J."/>
            <person name="Dean R.A."/>
        </authorList>
    </citation>
    <scope>NUCLEOTIDE SEQUENCE</scope>
    <source>
        <strain evidence="3">ATCC 64411 / 73-15</strain>
    </source>
</reference>
<organism evidence="3 4">
    <name type="scientific">Magnaporthiopsis poae (strain ATCC 64411 / 73-15)</name>
    <name type="common">Kentucky bluegrass fungus</name>
    <name type="synonym">Magnaporthe poae</name>
    <dbReference type="NCBI Taxonomy" id="644358"/>
    <lineage>
        <taxon>Eukaryota</taxon>
        <taxon>Fungi</taxon>
        <taxon>Dikarya</taxon>
        <taxon>Ascomycota</taxon>
        <taxon>Pezizomycotina</taxon>
        <taxon>Sordariomycetes</taxon>
        <taxon>Sordariomycetidae</taxon>
        <taxon>Magnaporthales</taxon>
        <taxon>Magnaporthaceae</taxon>
        <taxon>Magnaporthiopsis</taxon>
    </lineage>
</organism>
<reference evidence="2" key="2">
    <citation type="submission" date="2010-05" db="EMBL/GenBank/DDBJ databases">
        <title>The Genome Sequence of Magnaporthe poae strain ATCC 64411.</title>
        <authorList>
            <consortium name="The Broad Institute Genome Sequencing Platform"/>
            <consortium name="Broad Institute Genome Sequencing Center for Infectious Disease"/>
            <person name="Ma L.-J."/>
            <person name="Dead R."/>
            <person name="Young S."/>
            <person name="Zeng Q."/>
            <person name="Koehrsen M."/>
            <person name="Alvarado L."/>
            <person name="Berlin A."/>
            <person name="Chapman S.B."/>
            <person name="Chen Z."/>
            <person name="Freedman E."/>
            <person name="Gellesch M."/>
            <person name="Goldberg J."/>
            <person name="Griggs A."/>
            <person name="Gujja S."/>
            <person name="Heilman E.R."/>
            <person name="Heiman D."/>
            <person name="Hepburn T."/>
            <person name="Howarth C."/>
            <person name="Jen D."/>
            <person name="Larson L."/>
            <person name="Mehta T."/>
            <person name="Neiman D."/>
            <person name="Pearson M."/>
            <person name="Roberts A."/>
            <person name="Saif S."/>
            <person name="Shea T."/>
            <person name="Shenoy N."/>
            <person name="Sisk P."/>
            <person name="Stolte C."/>
            <person name="Sykes S."/>
            <person name="Walk T."/>
            <person name="White J."/>
            <person name="Yandava C."/>
            <person name="Haas B."/>
            <person name="Nusbaum C."/>
            <person name="Birren B."/>
        </authorList>
    </citation>
    <scope>NUCLEOTIDE SEQUENCE</scope>
    <source>
        <strain evidence="2">ATCC 64411</strain>
    </source>
</reference>
<evidence type="ECO:0000313" key="4">
    <source>
        <dbReference type="Proteomes" id="UP000011715"/>
    </source>
</evidence>
<dbReference type="AlphaFoldDB" id="A0A0C4E4Z3"/>
<evidence type="ECO:0000313" key="3">
    <source>
        <dbReference type="EnsemblFungi" id="MAPG_07550T0"/>
    </source>
</evidence>
<reference evidence="4" key="1">
    <citation type="submission" date="2010-05" db="EMBL/GenBank/DDBJ databases">
        <title>The genome sequence of Magnaporthe poae strain ATCC 64411.</title>
        <authorList>
            <person name="Ma L.-J."/>
            <person name="Dead R."/>
            <person name="Young S."/>
            <person name="Zeng Q."/>
            <person name="Koehrsen M."/>
            <person name="Alvarado L."/>
            <person name="Berlin A."/>
            <person name="Chapman S.B."/>
            <person name="Chen Z."/>
            <person name="Freedman E."/>
            <person name="Gellesch M."/>
            <person name="Goldberg J."/>
            <person name="Griggs A."/>
            <person name="Gujja S."/>
            <person name="Heilman E.R."/>
            <person name="Heiman D."/>
            <person name="Hepburn T."/>
            <person name="Howarth C."/>
            <person name="Jen D."/>
            <person name="Larson L."/>
            <person name="Mehta T."/>
            <person name="Neiman D."/>
            <person name="Pearson M."/>
            <person name="Roberts A."/>
            <person name="Saif S."/>
            <person name="Shea T."/>
            <person name="Shenoy N."/>
            <person name="Sisk P."/>
            <person name="Stolte C."/>
            <person name="Sykes S."/>
            <person name="Walk T."/>
            <person name="White J."/>
            <person name="Yandava C."/>
            <person name="Haas B."/>
            <person name="Nusbaum C."/>
            <person name="Birren B."/>
        </authorList>
    </citation>
    <scope>NUCLEOTIDE SEQUENCE [LARGE SCALE GENOMIC DNA]</scope>
    <source>
        <strain evidence="4">ATCC 64411 / 73-15</strain>
    </source>
</reference>
<dbReference type="EnsemblFungi" id="MAPG_07550T0">
    <property type="protein sequence ID" value="MAPG_07550T0"/>
    <property type="gene ID" value="MAPG_07550"/>
</dbReference>
<name>A0A0C4E4Z3_MAGP6</name>
<proteinExistence type="predicted"/>
<gene>
    <name evidence="2" type="ORF">MAPG_07550</name>
</gene>
<reference evidence="2" key="3">
    <citation type="submission" date="2011-03" db="EMBL/GenBank/DDBJ databases">
        <title>Annotation of Magnaporthe poae ATCC 64411.</title>
        <authorList>
            <person name="Ma L.-J."/>
            <person name="Dead R."/>
            <person name="Young S.K."/>
            <person name="Zeng Q."/>
            <person name="Gargeya S."/>
            <person name="Fitzgerald M."/>
            <person name="Haas B."/>
            <person name="Abouelleil A."/>
            <person name="Alvarado L."/>
            <person name="Arachchi H.M."/>
            <person name="Berlin A."/>
            <person name="Brown A."/>
            <person name="Chapman S.B."/>
            <person name="Chen Z."/>
            <person name="Dunbar C."/>
            <person name="Freedman E."/>
            <person name="Gearin G."/>
            <person name="Gellesch M."/>
            <person name="Goldberg J."/>
            <person name="Griggs A."/>
            <person name="Gujja S."/>
            <person name="Heiman D."/>
            <person name="Howarth C."/>
            <person name="Larson L."/>
            <person name="Lui A."/>
            <person name="MacDonald P.J.P."/>
            <person name="Mehta T."/>
            <person name="Montmayeur A."/>
            <person name="Murphy C."/>
            <person name="Neiman D."/>
            <person name="Pearson M."/>
            <person name="Priest M."/>
            <person name="Roberts A."/>
            <person name="Saif S."/>
            <person name="Shea T."/>
            <person name="Shenoy N."/>
            <person name="Sisk P."/>
            <person name="Stolte C."/>
            <person name="Sykes S."/>
            <person name="Yandava C."/>
            <person name="Wortman J."/>
            <person name="Nusbaum C."/>
            <person name="Birren B."/>
        </authorList>
    </citation>
    <scope>NUCLEOTIDE SEQUENCE</scope>
    <source>
        <strain evidence="2">ATCC 64411</strain>
    </source>
</reference>